<dbReference type="EMBL" id="HE575324">
    <property type="protein sequence ID" value="CCC94902.1"/>
    <property type="molecule type" value="Genomic_DNA"/>
</dbReference>
<proteinExistence type="predicted"/>
<dbReference type="AlphaFoldDB" id="G0UZT3"/>
<name>G0UZT3_TRYCI</name>
<protein>
    <submittedName>
        <fullName evidence="1">Uncharacterized protein TCIL3000_11_2960</fullName>
    </submittedName>
</protein>
<reference evidence="1" key="1">
    <citation type="journal article" date="2012" name="Proc. Natl. Acad. Sci. U.S.A.">
        <title>Antigenic diversity is generated by distinct evolutionary mechanisms in African trypanosome species.</title>
        <authorList>
            <person name="Jackson A.P."/>
            <person name="Berry A."/>
            <person name="Aslett M."/>
            <person name="Allison H.C."/>
            <person name="Burton P."/>
            <person name="Vavrova-Anderson J."/>
            <person name="Brown R."/>
            <person name="Browne H."/>
            <person name="Corton N."/>
            <person name="Hauser H."/>
            <person name="Gamble J."/>
            <person name="Gilderthorp R."/>
            <person name="Marcello L."/>
            <person name="McQuillan J."/>
            <person name="Otto T.D."/>
            <person name="Quail M.A."/>
            <person name="Sanders M.J."/>
            <person name="van Tonder A."/>
            <person name="Ginger M.L."/>
            <person name="Field M.C."/>
            <person name="Barry J.D."/>
            <person name="Hertz-Fowler C."/>
            <person name="Berriman M."/>
        </authorList>
    </citation>
    <scope>NUCLEOTIDE SEQUENCE</scope>
    <source>
        <strain evidence="1">IL3000</strain>
    </source>
</reference>
<sequence length="158" mass="17672">MCNLYFGRCVCGGEIHSTATQLKAVISQCSAHMFTFTKSPRSLPPRAFPRRPLVSRAKGNISTSCNLEWKRSAKVFTGAWGRKVTHLGVAEKVLVEHLKQVVLWPPKGRNIQQVVLLLQLMPTLKHAIRRREVCTTRKFSGLPLPSFFSIPDITTTAS</sequence>
<dbReference type="VEuPathDB" id="TriTrypDB:TcIL3000.11.2960"/>
<accession>G0UZT3</accession>
<evidence type="ECO:0000313" key="1">
    <source>
        <dbReference type="EMBL" id="CCC94902.1"/>
    </source>
</evidence>
<gene>
    <name evidence="1" type="ORF">TCIL3000_11_2960</name>
</gene>
<organism evidence="1">
    <name type="scientific">Trypanosoma congolense (strain IL3000)</name>
    <dbReference type="NCBI Taxonomy" id="1068625"/>
    <lineage>
        <taxon>Eukaryota</taxon>
        <taxon>Discoba</taxon>
        <taxon>Euglenozoa</taxon>
        <taxon>Kinetoplastea</taxon>
        <taxon>Metakinetoplastina</taxon>
        <taxon>Trypanosomatida</taxon>
        <taxon>Trypanosomatidae</taxon>
        <taxon>Trypanosoma</taxon>
        <taxon>Nannomonas</taxon>
    </lineage>
</organism>